<feature type="non-terminal residue" evidence="3">
    <location>
        <position position="1"/>
    </location>
</feature>
<dbReference type="InterPro" id="IPR051047">
    <property type="entry name" value="AccD/PCCB"/>
</dbReference>
<feature type="domain" description="CoA carboxyltransferase N-terminal" evidence="1">
    <location>
        <begin position="4"/>
        <end position="279"/>
    </location>
</feature>
<reference evidence="3" key="1">
    <citation type="submission" date="2018-05" db="EMBL/GenBank/DDBJ databases">
        <authorList>
            <person name="Lanie J.A."/>
            <person name="Ng W.-L."/>
            <person name="Kazmierczak K.M."/>
            <person name="Andrzejewski T.M."/>
            <person name="Davidsen T.M."/>
            <person name="Wayne K.J."/>
            <person name="Tettelin H."/>
            <person name="Glass J.I."/>
            <person name="Rusch D."/>
            <person name="Podicherti R."/>
            <person name="Tsui H.-C.T."/>
            <person name="Winkler M.E."/>
        </authorList>
    </citation>
    <scope>NUCLEOTIDE SEQUENCE</scope>
</reference>
<dbReference type="GO" id="GO:0004658">
    <property type="term" value="F:propionyl-CoA carboxylase activity"/>
    <property type="evidence" value="ECO:0007669"/>
    <property type="project" value="TreeGrafter"/>
</dbReference>
<dbReference type="Gene3D" id="3.90.226.10">
    <property type="entry name" value="2-enoyl-CoA Hydratase, Chain A, domain 1"/>
    <property type="match status" value="2"/>
</dbReference>
<sequence length="532" mass="57118">VAEWDPELEELHLRETLAERMGGQEKVTRQHDRGKLDIRQRLDLLLDDDSFHEVGKIAGTASYDDDGKLVDLRASNFVFGRGLVGGFPVVVAGDDFTVRGGAADASIVTKQIAAEHMAFELRLPIIRLIDGTGGGGSVKTLDTEAQSSGSVATGSMGRGARTYVPANPAWEHVVANLATVPTVALCLGPVAGLGAARAVSSHFSVMIRGLSQLFVAGPPVVNALGAEEVDKESLGGSGIHTRNGAIDHAVDSEEEAFEAARRFLSYLPSSVHELAERGAVTDDPDRRDDLLADIVPRDRRHVYKMRTIIESVVDQDSFFETGAAFGRSAITGLARLDGWPVAVLAGDPYHYGGGWTADASQKVTRFVDLAETFHLPVVHLVDNPGFVIGTEAERAATIRHGARALAAVYQSTVPWCSILVRKAFGVAGAAHSAAHRFQYRYAWPSGDWGSLPVEGGVEAAYRSDLEASDDPEALLAEITDRLNRVRSPFRTAEAFLVEEIIDPRDTRPLLCEFANLSAPLRTAGPAAVAYRP</sequence>
<dbReference type="PANTHER" id="PTHR43842">
    <property type="entry name" value="PROPIONYL-COA CARBOXYLASE BETA CHAIN"/>
    <property type="match status" value="1"/>
</dbReference>
<feature type="domain" description="CoA carboxyltransferase C-terminal" evidence="2">
    <location>
        <begin position="283"/>
        <end position="522"/>
    </location>
</feature>
<dbReference type="SUPFAM" id="SSF52096">
    <property type="entry name" value="ClpP/crotonase"/>
    <property type="match status" value="2"/>
</dbReference>
<gene>
    <name evidence="3" type="ORF">METZ01_LOCUS131254</name>
</gene>
<evidence type="ECO:0008006" key="4">
    <source>
        <dbReference type="Google" id="ProtNLM"/>
    </source>
</evidence>
<evidence type="ECO:0000313" key="3">
    <source>
        <dbReference type="EMBL" id="SVA78400.1"/>
    </source>
</evidence>
<dbReference type="AlphaFoldDB" id="A0A381YN70"/>
<dbReference type="PROSITE" id="PS50989">
    <property type="entry name" value="COA_CT_CTER"/>
    <property type="match status" value="1"/>
</dbReference>
<dbReference type="EMBL" id="UINC01018626">
    <property type="protein sequence ID" value="SVA78400.1"/>
    <property type="molecule type" value="Genomic_DNA"/>
</dbReference>
<dbReference type="PROSITE" id="PS50980">
    <property type="entry name" value="COA_CT_NTER"/>
    <property type="match status" value="1"/>
</dbReference>
<organism evidence="3">
    <name type="scientific">marine metagenome</name>
    <dbReference type="NCBI Taxonomy" id="408172"/>
    <lineage>
        <taxon>unclassified sequences</taxon>
        <taxon>metagenomes</taxon>
        <taxon>ecological metagenomes</taxon>
    </lineage>
</organism>
<evidence type="ECO:0000259" key="2">
    <source>
        <dbReference type="PROSITE" id="PS50989"/>
    </source>
</evidence>
<proteinExistence type="predicted"/>
<name>A0A381YN70_9ZZZZ</name>
<dbReference type="InterPro" id="IPR034733">
    <property type="entry name" value="AcCoA_carboxyl_beta"/>
</dbReference>
<dbReference type="InterPro" id="IPR029045">
    <property type="entry name" value="ClpP/crotonase-like_dom_sf"/>
</dbReference>
<evidence type="ECO:0000259" key="1">
    <source>
        <dbReference type="PROSITE" id="PS50980"/>
    </source>
</evidence>
<dbReference type="PANTHER" id="PTHR43842:SF2">
    <property type="entry name" value="PROPIONYL-COA CARBOXYLASE BETA CHAIN, MITOCHONDRIAL"/>
    <property type="match status" value="1"/>
</dbReference>
<protein>
    <recommendedName>
        <fullName evidence="4">CoA carboxyltransferase C-terminal domain-containing protein</fullName>
    </recommendedName>
</protein>
<dbReference type="Pfam" id="PF01039">
    <property type="entry name" value="Carboxyl_trans"/>
    <property type="match status" value="1"/>
</dbReference>
<dbReference type="InterPro" id="IPR011762">
    <property type="entry name" value="COA_CT_N"/>
</dbReference>
<accession>A0A381YN70</accession>
<dbReference type="InterPro" id="IPR011763">
    <property type="entry name" value="COA_CT_C"/>
</dbReference>